<keyword evidence="2" id="KW-0732">Signal</keyword>
<feature type="signal peptide" evidence="2">
    <location>
        <begin position="1"/>
        <end position="19"/>
    </location>
</feature>
<dbReference type="KEGG" id="alv:Alvin_3151"/>
<dbReference type="RefSeq" id="WP_012972313.1">
    <property type="nucleotide sequence ID" value="NC_013852.1"/>
</dbReference>
<dbReference type="Pfam" id="PF13511">
    <property type="entry name" value="DUF4124"/>
    <property type="match status" value="1"/>
</dbReference>
<geneLocation type="plasmid" evidence="4 5">
    <name>pALVIN01</name>
</geneLocation>
<feature type="domain" description="DUF4124" evidence="3">
    <location>
        <begin position="10"/>
        <end position="63"/>
    </location>
</feature>
<evidence type="ECO:0000256" key="2">
    <source>
        <dbReference type="SAM" id="SignalP"/>
    </source>
</evidence>
<protein>
    <recommendedName>
        <fullName evidence="3">DUF4124 domain-containing protein</fullName>
    </recommendedName>
</protein>
<feature type="chain" id="PRO_5005670574" description="DUF4124 domain-containing protein" evidence="2">
    <location>
        <begin position="20"/>
        <end position="164"/>
    </location>
</feature>
<feature type="compositionally biased region" description="Basic and acidic residues" evidence="1">
    <location>
        <begin position="101"/>
        <end position="114"/>
    </location>
</feature>
<feature type="compositionally biased region" description="Basic and acidic residues" evidence="1">
    <location>
        <begin position="139"/>
        <end position="148"/>
    </location>
</feature>
<name>D3RW37_ALLVD</name>
<keyword evidence="4" id="KW-0614">Plasmid</keyword>
<dbReference type="InterPro" id="IPR025392">
    <property type="entry name" value="DUF4124"/>
</dbReference>
<keyword evidence="5" id="KW-1185">Reference proteome</keyword>
<dbReference type="HOGENOM" id="CLU_1615561_0_0_6"/>
<evidence type="ECO:0000313" key="4">
    <source>
        <dbReference type="EMBL" id="ADC64049.1"/>
    </source>
</evidence>
<gene>
    <name evidence="4" type="ordered locus">Alvin_3151</name>
</gene>
<organism evidence="4 5">
    <name type="scientific">Allochromatium vinosum (strain ATCC 17899 / DSM 180 / NBRC 103801 / NCIMB 10441 / D)</name>
    <name type="common">Chromatium vinosum</name>
    <dbReference type="NCBI Taxonomy" id="572477"/>
    <lineage>
        <taxon>Bacteria</taxon>
        <taxon>Pseudomonadati</taxon>
        <taxon>Pseudomonadota</taxon>
        <taxon>Gammaproteobacteria</taxon>
        <taxon>Chromatiales</taxon>
        <taxon>Chromatiaceae</taxon>
        <taxon>Allochromatium</taxon>
    </lineage>
</organism>
<dbReference type="Proteomes" id="UP000001441">
    <property type="component" value="Plasmid pALVIN01"/>
</dbReference>
<evidence type="ECO:0000256" key="1">
    <source>
        <dbReference type="SAM" id="MobiDB-lite"/>
    </source>
</evidence>
<feature type="compositionally biased region" description="Basic residues" evidence="1">
    <location>
        <begin position="149"/>
        <end position="164"/>
    </location>
</feature>
<evidence type="ECO:0000313" key="5">
    <source>
        <dbReference type="Proteomes" id="UP000001441"/>
    </source>
</evidence>
<evidence type="ECO:0000259" key="3">
    <source>
        <dbReference type="Pfam" id="PF13511"/>
    </source>
</evidence>
<feature type="region of interest" description="Disordered" evidence="1">
    <location>
        <begin position="101"/>
        <end position="164"/>
    </location>
</feature>
<proteinExistence type="predicted"/>
<dbReference type="EMBL" id="CP001897">
    <property type="protein sequence ID" value="ADC64049.1"/>
    <property type="molecule type" value="Genomic_DNA"/>
</dbReference>
<dbReference type="AlphaFoldDB" id="D3RW37"/>
<reference evidence="4 5" key="1">
    <citation type="journal article" date="2011" name="Stand. Genomic Sci.">
        <title>Complete genome sequence of Allochromatium vinosum DSM 180(T).</title>
        <authorList>
            <person name="Weissgerber T."/>
            <person name="Zigann R."/>
            <person name="Bruce D."/>
            <person name="Chang Y.J."/>
            <person name="Detter J.C."/>
            <person name="Han C."/>
            <person name="Hauser L."/>
            <person name="Jeffries C.D."/>
            <person name="Land M."/>
            <person name="Munk A.C."/>
            <person name="Tapia R."/>
            <person name="Dahl C."/>
        </authorList>
    </citation>
    <scope>NUCLEOTIDE SEQUENCE [LARGE SCALE GENOMIC DNA]</scope>
    <source>
        <strain evidence="5">ATCC 17899 / DSM 180 / NBRC 103801 / NCIMB 10441 / D</strain>
        <plasmid evidence="5">Plasmid pALVIN01</plasmid>
    </source>
</reference>
<accession>D3RW37</accession>
<sequence length="164" mass="18897">MRRFVLIAPLTLLAVDAFADTLYRCQDAKGRAVFSDEPCGPSAEIVELEVHRPSAAQRREAQRRTAEAVAITDEIMRQRTRQRALAREAEIRFYQERQRQIEREKAERDAERSRTGSTRYIVRDLRPPSPPPSNGIKPPKPDRKDLKPPPKRPPKPRPPHPPRP</sequence>